<dbReference type="Proteomes" id="UP001164746">
    <property type="component" value="Chromosome 5"/>
</dbReference>
<proteinExistence type="predicted"/>
<feature type="domain" description="Synaptotagmin-like mitochondrial and lipid-binding" evidence="1">
    <location>
        <begin position="68"/>
        <end position="173"/>
    </location>
</feature>
<dbReference type="PANTHER" id="PTHR21119">
    <property type="entry name" value="C2 DOMAIN-CONTAINING PROTEIN"/>
    <property type="match status" value="1"/>
</dbReference>
<evidence type="ECO:0000313" key="3">
    <source>
        <dbReference type="Proteomes" id="UP001164746"/>
    </source>
</evidence>
<keyword evidence="3" id="KW-1185">Reference proteome</keyword>
<name>A0ABY7E6K2_MYAAR</name>
<sequence>MQDIGVVNSLTSFFGPLQPRISWDRSKDGGSSSKAIPQGPLQPESTFWLNSALNWFYLHYEQFPEFVDAWTTSLNQQANKLGGPVQIKFEKVQSGSLPPKFAEVLTCRVDSRDLSFAVFASQQTHEGVKLTNLVVTVLKLRGQLKIRCYRHGPDMMAEVGFIGRPDIKIQGKPVNPYMANICLHSRRTRSNEMGRSSENLQVHQATSRQAPSQAHQTEVIEPKEVAQQQHSAFHVPTLATPAKTPQRVQARSPADKKLLVKVIKASGLKQNEDNFLGEAVVYCEDLQRNPSSRQIIPLQGRLGVGEFVSGSITVEVPQAM</sequence>
<dbReference type="InterPro" id="IPR039934">
    <property type="entry name" value="C2CD2/C2CD2L"/>
</dbReference>
<dbReference type="EMBL" id="CP111016">
    <property type="protein sequence ID" value="WAR05647.1"/>
    <property type="molecule type" value="Genomic_DNA"/>
</dbReference>
<evidence type="ECO:0000313" key="2">
    <source>
        <dbReference type="EMBL" id="WAR05647.1"/>
    </source>
</evidence>
<accession>A0ABY7E6K2</accession>
<gene>
    <name evidence="2" type="ORF">MAR_021016</name>
</gene>
<evidence type="ECO:0000259" key="1">
    <source>
        <dbReference type="Pfam" id="PF18696"/>
    </source>
</evidence>
<dbReference type="PANTHER" id="PTHR21119:SF5">
    <property type="entry name" value="C2 DOMAIN-CONTAINING PROTEIN"/>
    <property type="match status" value="1"/>
</dbReference>
<dbReference type="InterPro" id="IPR040885">
    <property type="entry name" value="SMP_C2CD2L"/>
</dbReference>
<organism evidence="2 3">
    <name type="scientific">Mya arenaria</name>
    <name type="common">Soft-shell clam</name>
    <dbReference type="NCBI Taxonomy" id="6604"/>
    <lineage>
        <taxon>Eukaryota</taxon>
        <taxon>Metazoa</taxon>
        <taxon>Spiralia</taxon>
        <taxon>Lophotrochozoa</taxon>
        <taxon>Mollusca</taxon>
        <taxon>Bivalvia</taxon>
        <taxon>Autobranchia</taxon>
        <taxon>Heteroconchia</taxon>
        <taxon>Euheterodonta</taxon>
        <taxon>Imparidentia</taxon>
        <taxon>Neoheterodontei</taxon>
        <taxon>Myida</taxon>
        <taxon>Myoidea</taxon>
        <taxon>Myidae</taxon>
        <taxon>Mya</taxon>
    </lineage>
</organism>
<protein>
    <recommendedName>
        <fullName evidence="1">Synaptotagmin-like mitochondrial and lipid-binding domain-containing protein</fullName>
    </recommendedName>
</protein>
<reference evidence="2" key="1">
    <citation type="submission" date="2022-11" db="EMBL/GenBank/DDBJ databases">
        <title>Centuries of genome instability and evolution in soft-shell clam transmissible cancer (bioRxiv).</title>
        <authorList>
            <person name="Hart S.F.M."/>
            <person name="Yonemitsu M.A."/>
            <person name="Giersch R.M."/>
            <person name="Beal B.F."/>
            <person name="Arriagada G."/>
            <person name="Davis B.W."/>
            <person name="Ostrander E.A."/>
            <person name="Goff S.P."/>
            <person name="Metzger M.J."/>
        </authorList>
    </citation>
    <scope>NUCLEOTIDE SEQUENCE</scope>
    <source>
        <strain evidence="2">MELC-2E11</strain>
        <tissue evidence="2">Siphon/mantle</tissue>
    </source>
</reference>
<dbReference type="Pfam" id="PF18696">
    <property type="entry name" value="SMP_C2CD2L"/>
    <property type="match status" value="1"/>
</dbReference>